<evidence type="ECO:0000313" key="1">
    <source>
        <dbReference type="EMBL" id="KIY47288.1"/>
    </source>
</evidence>
<proteinExistence type="predicted"/>
<dbReference type="PANTHER" id="PTHR12840">
    <property type="entry name" value="NADH-UBIQUINONE OXIDOREDUCTASE ASHI SUBUNIT"/>
    <property type="match status" value="1"/>
</dbReference>
<gene>
    <name evidence="1" type="ORF">FISHEDRAFT_74809</name>
</gene>
<accession>A0A0D7A8Z8</accession>
<dbReference type="EMBL" id="KN881953">
    <property type="protein sequence ID" value="KIY47288.1"/>
    <property type="molecule type" value="Genomic_DNA"/>
</dbReference>
<dbReference type="Proteomes" id="UP000054144">
    <property type="component" value="Unassembled WGS sequence"/>
</dbReference>
<sequence length="147" mass="16544">MNAAVVFHRAGALRPSLRRLAVSRMYATHVDTPTPEESGPVPPHINRQYLSPYGWQDQQMRRNFGDPMHEREELYSMWAPDVPVHADPPTAVKQFLIATAGFVSFMFACKYILTPDVPAARRDYPFDGLNRELGGVPARTESEDTDG</sequence>
<reference evidence="1 2" key="1">
    <citation type="journal article" date="2015" name="Fungal Genet. Biol.">
        <title>Evolution of novel wood decay mechanisms in Agaricales revealed by the genome sequences of Fistulina hepatica and Cylindrobasidium torrendii.</title>
        <authorList>
            <person name="Floudas D."/>
            <person name="Held B.W."/>
            <person name="Riley R."/>
            <person name="Nagy L.G."/>
            <person name="Koehler G."/>
            <person name="Ransdell A.S."/>
            <person name="Younus H."/>
            <person name="Chow J."/>
            <person name="Chiniquy J."/>
            <person name="Lipzen A."/>
            <person name="Tritt A."/>
            <person name="Sun H."/>
            <person name="Haridas S."/>
            <person name="LaButti K."/>
            <person name="Ohm R.A."/>
            <person name="Kues U."/>
            <person name="Blanchette R.A."/>
            <person name="Grigoriev I.V."/>
            <person name="Minto R.E."/>
            <person name="Hibbett D.S."/>
        </authorList>
    </citation>
    <scope>NUCLEOTIDE SEQUENCE [LARGE SCALE GENOMIC DNA]</scope>
    <source>
        <strain evidence="1 2">ATCC 64428</strain>
    </source>
</reference>
<dbReference type="InterPro" id="IPR008699">
    <property type="entry name" value="NDUFB8"/>
</dbReference>
<dbReference type="OrthoDB" id="2014058at2759"/>
<keyword evidence="2" id="KW-1185">Reference proteome</keyword>
<dbReference type="GO" id="GO:0005739">
    <property type="term" value="C:mitochondrion"/>
    <property type="evidence" value="ECO:0007669"/>
    <property type="project" value="InterPro"/>
</dbReference>
<dbReference type="PANTHER" id="PTHR12840:SF1">
    <property type="entry name" value="NADH DEHYDROGENASE [UBIQUINONE] 1 BETA SUBCOMPLEX SUBUNIT 8, MITOCHONDRIAL"/>
    <property type="match status" value="1"/>
</dbReference>
<dbReference type="AlphaFoldDB" id="A0A0D7A8Z8"/>
<evidence type="ECO:0000313" key="2">
    <source>
        <dbReference type="Proteomes" id="UP000054144"/>
    </source>
</evidence>
<name>A0A0D7A8Z8_9AGAR</name>
<dbReference type="Pfam" id="PF05821">
    <property type="entry name" value="NDUF_B8"/>
    <property type="match status" value="1"/>
</dbReference>
<organism evidence="1 2">
    <name type="scientific">Fistulina hepatica ATCC 64428</name>
    <dbReference type="NCBI Taxonomy" id="1128425"/>
    <lineage>
        <taxon>Eukaryota</taxon>
        <taxon>Fungi</taxon>
        <taxon>Dikarya</taxon>
        <taxon>Basidiomycota</taxon>
        <taxon>Agaricomycotina</taxon>
        <taxon>Agaricomycetes</taxon>
        <taxon>Agaricomycetidae</taxon>
        <taxon>Agaricales</taxon>
        <taxon>Fistulinaceae</taxon>
        <taxon>Fistulina</taxon>
    </lineage>
</organism>
<protein>
    <submittedName>
        <fullName evidence="1">Uncharacterized protein</fullName>
    </submittedName>
</protein>